<dbReference type="EnsemblMetazoa" id="ADIR001701-RA">
    <property type="protein sequence ID" value="ADIR001701-PA"/>
    <property type="gene ID" value="ADIR001701"/>
</dbReference>
<accession>A0A182N243</accession>
<feature type="region of interest" description="Disordered" evidence="1">
    <location>
        <begin position="1"/>
        <end position="22"/>
    </location>
</feature>
<feature type="compositionally biased region" description="Low complexity" evidence="1">
    <location>
        <begin position="147"/>
        <end position="186"/>
    </location>
</feature>
<feature type="compositionally biased region" description="Basic and acidic residues" evidence="1">
    <location>
        <begin position="10"/>
        <end position="22"/>
    </location>
</feature>
<name>A0A182N243_9DIPT</name>
<dbReference type="Proteomes" id="UP000075884">
    <property type="component" value="Unassembled WGS sequence"/>
</dbReference>
<feature type="region of interest" description="Disordered" evidence="1">
    <location>
        <begin position="141"/>
        <end position="231"/>
    </location>
</feature>
<feature type="compositionally biased region" description="Polar residues" evidence="1">
    <location>
        <begin position="216"/>
        <end position="231"/>
    </location>
</feature>
<dbReference type="VEuPathDB" id="VectorBase:ADIR001701"/>
<proteinExistence type="predicted"/>
<sequence>MEAKTPAAKSVKETALEKASREKELLELKESLKEAKDENARLMRLLEAMQQDLRIMNDSIAAIRAEVDRNVREARVEAERRESDLRANLERLHEERRQVRDVVVSSADSVTSAGQNRLIPSRVDEQERDWQQFQLHSTVYRKQEGSQQQQQQRQEQQQQRQEQQQQEQQQQQQEQQQQEQQQQEQQQKQRSCESEAAGEWTQVNRRKRKTALMSKLQPQKFCSHQQCSSQQ</sequence>
<keyword evidence="3" id="KW-1185">Reference proteome</keyword>
<reference evidence="3" key="1">
    <citation type="submission" date="2013-03" db="EMBL/GenBank/DDBJ databases">
        <title>The Genome Sequence of Anopheles dirus WRAIR2.</title>
        <authorList>
            <consortium name="The Broad Institute Genomics Platform"/>
            <person name="Neafsey D.E."/>
            <person name="Walton C."/>
            <person name="Walker B."/>
            <person name="Young S.K."/>
            <person name="Zeng Q."/>
            <person name="Gargeya S."/>
            <person name="Fitzgerald M."/>
            <person name="Haas B."/>
            <person name="Abouelleil A."/>
            <person name="Allen A.W."/>
            <person name="Alvarado L."/>
            <person name="Arachchi H.M."/>
            <person name="Berlin A.M."/>
            <person name="Chapman S.B."/>
            <person name="Gainer-Dewar J."/>
            <person name="Goldberg J."/>
            <person name="Griggs A."/>
            <person name="Gujja S."/>
            <person name="Hansen M."/>
            <person name="Howarth C."/>
            <person name="Imamovic A."/>
            <person name="Ireland A."/>
            <person name="Larimer J."/>
            <person name="McCowan C."/>
            <person name="Murphy C."/>
            <person name="Pearson M."/>
            <person name="Poon T.W."/>
            <person name="Priest M."/>
            <person name="Roberts A."/>
            <person name="Saif S."/>
            <person name="Shea T."/>
            <person name="Sisk P."/>
            <person name="Sykes S."/>
            <person name="Wortman J."/>
            <person name="Nusbaum C."/>
            <person name="Birren B."/>
        </authorList>
    </citation>
    <scope>NUCLEOTIDE SEQUENCE [LARGE SCALE GENOMIC DNA]</scope>
    <source>
        <strain evidence="3">WRAIR2</strain>
    </source>
</reference>
<feature type="compositionally biased region" description="Low complexity" evidence="1">
    <location>
        <begin position="101"/>
        <end position="113"/>
    </location>
</feature>
<dbReference type="AlphaFoldDB" id="A0A182N243"/>
<evidence type="ECO:0000313" key="3">
    <source>
        <dbReference type="Proteomes" id="UP000075884"/>
    </source>
</evidence>
<evidence type="ECO:0000256" key="1">
    <source>
        <dbReference type="SAM" id="MobiDB-lite"/>
    </source>
</evidence>
<organism evidence="2 3">
    <name type="scientific">Anopheles dirus</name>
    <dbReference type="NCBI Taxonomy" id="7168"/>
    <lineage>
        <taxon>Eukaryota</taxon>
        <taxon>Metazoa</taxon>
        <taxon>Ecdysozoa</taxon>
        <taxon>Arthropoda</taxon>
        <taxon>Hexapoda</taxon>
        <taxon>Insecta</taxon>
        <taxon>Pterygota</taxon>
        <taxon>Neoptera</taxon>
        <taxon>Endopterygota</taxon>
        <taxon>Diptera</taxon>
        <taxon>Nematocera</taxon>
        <taxon>Culicoidea</taxon>
        <taxon>Culicidae</taxon>
        <taxon>Anophelinae</taxon>
        <taxon>Anopheles</taxon>
    </lineage>
</organism>
<protein>
    <submittedName>
        <fullName evidence="2">Uncharacterized protein</fullName>
    </submittedName>
</protein>
<evidence type="ECO:0000313" key="2">
    <source>
        <dbReference type="EnsemblMetazoa" id="ADIR001701-PA"/>
    </source>
</evidence>
<feature type="region of interest" description="Disordered" evidence="1">
    <location>
        <begin position="98"/>
        <end position="125"/>
    </location>
</feature>
<reference evidence="2" key="2">
    <citation type="submission" date="2020-05" db="UniProtKB">
        <authorList>
            <consortium name="EnsemblMetazoa"/>
        </authorList>
    </citation>
    <scope>IDENTIFICATION</scope>
    <source>
        <strain evidence="2">WRAIR2</strain>
    </source>
</reference>